<keyword evidence="2" id="KW-1185">Reference proteome</keyword>
<dbReference type="AlphaFoldDB" id="A0A5B7JPC5"/>
<reference evidence="1 2" key="1">
    <citation type="submission" date="2019-05" db="EMBL/GenBank/DDBJ databases">
        <title>Another draft genome of Portunus trituberculatus and its Hox gene families provides insights of decapod evolution.</title>
        <authorList>
            <person name="Jeong J.-H."/>
            <person name="Song I."/>
            <person name="Kim S."/>
            <person name="Choi T."/>
            <person name="Kim D."/>
            <person name="Ryu S."/>
            <person name="Kim W."/>
        </authorList>
    </citation>
    <scope>NUCLEOTIDE SEQUENCE [LARGE SCALE GENOMIC DNA]</scope>
    <source>
        <tissue evidence="1">Muscle</tissue>
    </source>
</reference>
<protein>
    <submittedName>
        <fullName evidence="1">Uncharacterized protein</fullName>
    </submittedName>
</protein>
<sequence length="92" mass="10183">MTHLTLASLTPRNTPFYHHPVHPPQYPPLSSSLRLHCPNPLITHCCSFTPHLPPSRSPPVPSLPSITTGGRFLAGRTSIRQDLPFCTPVRLD</sequence>
<dbReference type="EMBL" id="VSRR010115020">
    <property type="protein sequence ID" value="MPC98650.1"/>
    <property type="molecule type" value="Genomic_DNA"/>
</dbReference>
<comment type="caution">
    <text evidence="1">The sequence shown here is derived from an EMBL/GenBank/DDBJ whole genome shotgun (WGS) entry which is preliminary data.</text>
</comment>
<dbReference type="Proteomes" id="UP000324222">
    <property type="component" value="Unassembled WGS sequence"/>
</dbReference>
<organism evidence="1 2">
    <name type="scientific">Portunus trituberculatus</name>
    <name type="common">Swimming crab</name>
    <name type="synonym">Neptunus trituberculatus</name>
    <dbReference type="NCBI Taxonomy" id="210409"/>
    <lineage>
        <taxon>Eukaryota</taxon>
        <taxon>Metazoa</taxon>
        <taxon>Ecdysozoa</taxon>
        <taxon>Arthropoda</taxon>
        <taxon>Crustacea</taxon>
        <taxon>Multicrustacea</taxon>
        <taxon>Malacostraca</taxon>
        <taxon>Eumalacostraca</taxon>
        <taxon>Eucarida</taxon>
        <taxon>Decapoda</taxon>
        <taxon>Pleocyemata</taxon>
        <taxon>Brachyura</taxon>
        <taxon>Eubrachyura</taxon>
        <taxon>Portunoidea</taxon>
        <taxon>Portunidae</taxon>
        <taxon>Portuninae</taxon>
        <taxon>Portunus</taxon>
    </lineage>
</organism>
<evidence type="ECO:0000313" key="1">
    <source>
        <dbReference type="EMBL" id="MPC98650.1"/>
    </source>
</evidence>
<evidence type="ECO:0000313" key="2">
    <source>
        <dbReference type="Proteomes" id="UP000324222"/>
    </source>
</evidence>
<accession>A0A5B7JPC5</accession>
<name>A0A5B7JPC5_PORTR</name>
<gene>
    <name evidence="1" type="ORF">E2C01_094028</name>
</gene>
<proteinExistence type="predicted"/>